<dbReference type="EMBL" id="HG996476">
    <property type="protein sequence ID" value="CAG1854267.1"/>
    <property type="molecule type" value="Genomic_DNA"/>
</dbReference>
<organism evidence="1">
    <name type="scientific">Musa acuminata subsp. malaccensis</name>
    <name type="common">Wild banana</name>
    <name type="synonym">Musa malaccensis</name>
    <dbReference type="NCBI Taxonomy" id="214687"/>
    <lineage>
        <taxon>Eukaryota</taxon>
        <taxon>Viridiplantae</taxon>
        <taxon>Streptophyta</taxon>
        <taxon>Embryophyta</taxon>
        <taxon>Tracheophyta</taxon>
        <taxon>Spermatophyta</taxon>
        <taxon>Magnoliopsida</taxon>
        <taxon>Liliopsida</taxon>
        <taxon>Zingiberales</taxon>
        <taxon>Musaceae</taxon>
        <taxon>Musa</taxon>
    </lineage>
</organism>
<proteinExistence type="predicted"/>
<name>A0A8D7AQR5_MUSAM</name>
<protein>
    <submittedName>
        <fullName evidence="1">(wild Malaysian banana) hypothetical protein</fullName>
    </submittedName>
</protein>
<reference evidence="1" key="1">
    <citation type="submission" date="2021-03" db="EMBL/GenBank/DDBJ databases">
        <authorList>
            <consortium name="Genoscope - CEA"/>
            <person name="William W."/>
        </authorList>
    </citation>
    <scope>NUCLEOTIDE SEQUENCE</scope>
    <source>
        <strain evidence="1">Doubled-haploid Pahang</strain>
    </source>
</reference>
<dbReference type="AlphaFoldDB" id="A0A8D7AQR5"/>
<gene>
    <name evidence="1" type="ORF">GSMUA_324930.1</name>
</gene>
<sequence>MQLRWSRVKSGYNSSYFMEGSQVHMGRNCIICELPQIDLANYPCSNVIAI</sequence>
<evidence type="ECO:0000313" key="1">
    <source>
        <dbReference type="EMBL" id="CAG1854267.1"/>
    </source>
</evidence>
<accession>A0A8D7AQR5</accession>